<gene>
    <name evidence="2" type="ORF">ACTOB_004845</name>
</gene>
<dbReference type="SUPFAM" id="SSF55729">
    <property type="entry name" value="Acyl-CoA N-acyltransferases (Nat)"/>
    <property type="match status" value="1"/>
</dbReference>
<dbReference type="InterPro" id="IPR038740">
    <property type="entry name" value="BioF2-like_GNAT_dom"/>
</dbReference>
<keyword evidence="2" id="KW-0012">Acyltransferase</keyword>
<evidence type="ECO:0000259" key="1">
    <source>
        <dbReference type="Pfam" id="PF13480"/>
    </source>
</evidence>
<organism evidence="2 3">
    <name type="scientific">Actinoplanes oblitus</name>
    <dbReference type="NCBI Taxonomy" id="3040509"/>
    <lineage>
        <taxon>Bacteria</taxon>
        <taxon>Bacillati</taxon>
        <taxon>Actinomycetota</taxon>
        <taxon>Actinomycetes</taxon>
        <taxon>Micromonosporales</taxon>
        <taxon>Micromonosporaceae</taxon>
        <taxon>Actinoplanes</taxon>
    </lineage>
</organism>
<dbReference type="Proteomes" id="UP001240150">
    <property type="component" value="Chromosome"/>
</dbReference>
<keyword evidence="2" id="KW-0808">Transferase</keyword>
<dbReference type="Pfam" id="PF13480">
    <property type="entry name" value="Acetyltransf_6"/>
    <property type="match status" value="1"/>
</dbReference>
<keyword evidence="3" id="KW-1185">Reference proteome</keyword>
<name>A0ABY8W5U6_9ACTN</name>
<feature type="domain" description="BioF2-like acetyltransferase" evidence="1">
    <location>
        <begin position="176"/>
        <end position="320"/>
    </location>
</feature>
<dbReference type="GO" id="GO:0016746">
    <property type="term" value="F:acyltransferase activity"/>
    <property type="evidence" value="ECO:0007669"/>
    <property type="project" value="UniProtKB-KW"/>
</dbReference>
<dbReference type="EMBL" id="CP126980">
    <property type="protein sequence ID" value="WIM92887.1"/>
    <property type="molecule type" value="Genomic_DNA"/>
</dbReference>
<protein>
    <submittedName>
        <fullName evidence="2">GNAT family N-acetyltransferase</fullName>
        <ecNumber evidence="2">2.3.1.-</ecNumber>
    </submittedName>
</protein>
<dbReference type="InterPro" id="IPR016181">
    <property type="entry name" value="Acyl_CoA_acyltransferase"/>
</dbReference>
<dbReference type="RefSeq" id="WP_284914094.1">
    <property type="nucleotide sequence ID" value="NZ_CP126980.1"/>
</dbReference>
<dbReference type="EC" id="2.3.1.-" evidence="2"/>
<evidence type="ECO:0000313" key="2">
    <source>
        <dbReference type="EMBL" id="WIM92887.1"/>
    </source>
</evidence>
<proteinExistence type="predicted"/>
<dbReference type="Gene3D" id="3.40.630.30">
    <property type="match status" value="1"/>
</dbReference>
<evidence type="ECO:0000313" key="3">
    <source>
        <dbReference type="Proteomes" id="UP001240150"/>
    </source>
</evidence>
<accession>A0ABY8W5U6</accession>
<sequence>MSTRTGTGWTTETVRDDAAFRDLRDDWDELYRHCATASAFQSHGWLTGWWQGYARPGRLRLTVVRRHGRLVAAAPLMLDRRGAFGVLVPLGGALADHTEVLVADDVAGPAARALAAALLAEPGWQAVDLPESRPGAVTGTAFWDAWPGRRYRLASSVCQDLPALPLTGFLAQLPGKQRRTARHGLVTLNRSGLVPHEVTADEADRAVADLLRLHELQWRGRGIDPEHVSPAFAAYLCRAVTAMLATGQAALVEYRAGDRLMASHLMFVSHDSLDGYLSGVDPALRKGLDVTMTLLADALPRAHRLGLARVGFLRGEEPYKDRWRPRRVRNQRIVLVRPASVAGLGYAARVRAGRAVVAAAKRHAPWLRTLRDRLRR</sequence>
<reference evidence="2 3" key="1">
    <citation type="submission" date="2023-06" db="EMBL/GenBank/DDBJ databases">
        <authorList>
            <person name="Yushchuk O."/>
            <person name="Binda E."/>
            <person name="Ruckert-Reed C."/>
            <person name="Fedorenko V."/>
            <person name="Kalinowski J."/>
            <person name="Marinelli F."/>
        </authorList>
    </citation>
    <scope>NUCLEOTIDE SEQUENCE [LARGE SCALE GENOMIC DNA]</scope>
    <source>
        <strain evidence="2 3">NRRL 3884</strain>
    </source>
</reference>